<dbReference type="InterPro" id="IPR013785">
    <property type="entry name" value="Aldolase_TIM"/>
</dbReference>
<dbReference type="UniPathway" id="UPA00253">
    <property type="reaction ID" value="UER00457"/>
</dbReference>
<feature type="domain" description="Quinolinate phosphoribosyl transferase N-terminal" evidence="4">
    <location>
        <begin position="36"/>
        <end position="125"/>
    </location>
</feature>
<dbReference type="GO" id="GO:0004516">
    <property type="term" value="F:nicotinate phosphoribosyltransferase activity"/>
    <property type="evidence" value="ECO:0007669"/>
    <property type="project" value="UniProtKB-EC"/>
</dbReference>
<dbReference type="RefSeq" id="WP_073026108.1">
    <property type="nucleotide sequence ID" value="NZ_FQZS01000013.1"/>
</dbReference>
<proteinExistence type="predicted"/>
<dbReference type="Pfam" id="PF02749">
    <property type="entry name" value="QRPTase_N"/>
    <property type="match status" value="1"/>
</dbReference>
<dbReference type="PANTHER" id="PTHR43202">
    <property type="entry name" value="NICOTINATE-NUCLEOTIDE PYROPHOSPHORYLASE"/>
    <property type="match status" value="1"/>
</dbReference>
<dbReference type="Gene3D" id="3.90.1170.20">
    <property type="entry name" value="Quinolinate phosphoribosyl transferase, N-terminal domain"/>
    <property type="match status" value="1"/>
</dbReference>
<dbReference type="SUPFAM" id="SSF51690">
    <property type="entry name" value="Nicotinate/Quinolinate PRTase C-terminal domain-like"/>
    <property type="match status" value="1"/>
</dbReference>
<feature type="domain" description="Quinolinate phosphoribosyl transferase C-terminal" evidence="3">
    <location>
        <begin position="128"/>
        <end position="316"/>
    </location>
</feature>
<dbReference type="NCBIfam" id="NF006415">
    <property type="entry name" value="PRK08662.1"/>
    <property type="match status" value="1"/>
</dbReference>
<evidence type="ECO:0000313" key="5">
    <source>
        <dbReference type="EMBL" id="SHJ00081.1"/>
    </source>
</evidence>
<reference evidence="5 6" key="1">
    <citation type="submission" date="2016-11" db="EMBL/GenBank/DDBJ databases">
        <authorList>
            <person name="Jaros S."/>
            <person name="Januszkiewicz K."/>
            <person name="Wedrychowicz H."/>
        </authorList>
    </citation>
    <scope>NUCLEOTIDE SEQUENCE [LARGE SCALE GENOMIC DNA]</scope>
    <source>
        <strain evidence="5 6">DSM 19022</strain>
    </source>
</reference>
<evidence type="ECO:0000256" key="2">
    <source>
        <dbReference type="ARBA" id="ARBA00047445"/>
    </source>
</evidence>
<dbReference type="GO" id="GO:0009435">
    <property type="term" value="P:NAD+ biosynthetic process"/>
    <property type="evidence" value="ECO:0007669"/>
    <property type="project" value="UniProtKB-UniPathway"/>
</dbReference>
<dbReference type="PANTHER" id="PTHR43202:SF1">
    <property type="entry name" value="NICOTINATE PHOSPHORIBOSYLTRANSFERASE"/>
    <property type="match status" value="1"/>
</dbReference>
<evidence type="ECO:0000256" key="1">
    <source>
        <dbReference type="ARBA" id="ARBA00022679"/>
    </source>
</evidence>
<dbReference type="InterPro" id="IPR022412">
    <property type="entry name" value="Quinolinate_PRibosylTrfase_N"/>
</dbReference>
<keyword evidence="1 5" id="KW-0808">Transferase</keyword>
<keyword evidence="5" id="KW-0328">Glycosyltransferase</keyword>
<dbReference type="Gene3D" id="3.20.20.70">
    <property type="entry name" value="Aldolase class I"/>
    <property type="match status" value="1"/>
</dbReference>
<dbReference type="GO" id="GO:0004514">
    <property type="term" value="F:nicotinate-nucleotide diphosphorylase (carboxylating) activity"/>
    <property type="evidence" value="ECO:0007669"/>
    <property type="project" value="UniProtKB-EC"/>
</dbReference>
<dbReference type="AlphaFoldDB" id="A0A1M6FQV8"/>
<protein>
    <submittedName>
        <fullName evidence="5">Nicotinate phosphoribosyltransferase</fullName>
    </submittedName>
</protein>
<dbReference type="InterPro" id="IPR037128">
    <property type="entry name" value="Quinolinate_PRibosylTase_N_sf"/>
</dbReference>
<dbReference type="SUPFAM" id="SSF54675">
    <property type="entry name" value="Nicotinate/Quinolinate PRTase N-terminal domain-like"/>
    <property type="match status" value="1"/>
</dbReference>
<dbReference type="Proteomes" id="UP000184442">
    <property type="component" value="Unassembled WGS sequence"/>
</dbReference>
<comment type="catalytic activity">
    <reaction evidence="2">
        <text>nicotinate beta-D-ribonucleotide + CO2 + diphosphate = quinolinate + 5-phospho-alpha-D-ribose 1-diphosphate + 2 H(+)</text>
        <dbReference type="Rhea" id="RHEA:12733"/>
        <dbReference type="ChEBI" id="CHEBI:15378"/>
        <dbReference type="ChEBI" id="CHEBI:16526"/>
        <dbReference type="ChEBI" id="CHEBI:29959"/>
        <dbReference type="ChEBI" id="CHEBI:33019"/>
        <dbReference type="ChEBI" id="CHEBI:57502"/>
        <dbReference type="ChEBI" id="CHEBI:58017"/>
        <dbReference type="EC" id="2.4.2.19"/>
    </reaction>
</comment>
<sequence length="344" mass="37551">MAEIRSLADVKKIKLDANRQLYSANEQEILDGYTTDIYFVRTIDILDSMGIADKIVTAEIFARKPGVFAGIQEAFNVLKNKDLEIWALQEGESFNAKETVMRIIGPYREFAIYETILLGILASSCGWATAARECKEACQGKPFIVFGSRHVHPSVAPVMERAAVIGGASGASNVLAAKLLGIEASGTLPHASFLIAGDTLPVAIAYDKTMPVEHKRTVLIDTFKDEPEEAIRVARALGKNLYAIRLDTPSERGGVTPELVREVRARLDLEGFNYVKIFVSGGLYPEKIRALSEAGADAFGIGSYISGASAIDMTMDIKEVEGKPVAKRGRIPGRVENEKLIRFK</sequence>
<dbReference type="InterPro" id="IPR002638">
    <property type="entry name" value="Quinolinate_PRibosylTrfase_C"/>
</dbReference>
<accession>A0A1M6FQV8</accession>
<dbReference type="OrthoDB" id="9770610at2"/>
<dbReference type="Pfam" id="PF01729">
    <property type="entry name" value="QRPTase_C"/>
    <property type="match status" value="1"/>
</dbReference>
<dbReference type="InterPro" id="IPR053190">
    <property type="entry name" value="NAPRTase-like"/>
</dbReference>
<organism evidence="5 6">
    <name type="scientific">Lutispora thermophila DSM 19022</name>
    <dbReference type="NCBI Taxonomy" id="1122184"/>
    <lineage>
        <taxon>Bacteria</taxon>
        <taxon>Bacillati</taxon>
        <taxon>Bacillota</taxon>
        <taxon>Clostridia</taxon>
        <taxon>Lutisporales</taxon>
        <taxon>Lutisporaceae</taxon>
        <taxon>Lutispora</taxon>
    </lineage>
</organism>
<name>A0A1M6FQV8_9FIRM</name>
<evidence type="ECO:0000259" key="4">
    <source>
        <dbReference type="Pfam" id="PF02749"/>
    </source>
</evidence>
<dbReference type="STRING" id="1122184.SAMN02745176_02044"/>
<evidence type="ECO:0000313" key="6">
    <source>
        <dbReference type="Proteomes" id="UP000184442"/>
    </source>
</evidence>
<gene>
    <name evidence="5" type="ORF">SAMN02745176_02044</name>
</gene>
<keyword evidence="6" id="KW-1185">Reference proteome</keyword>
<dbReference type="InterPro" id="IPR036068">
    <property type="entry name" value="Nicotinate_pribotase-like_C"/>
</dbReference>
<evidence type="ECO:0000259" key="3">
    <source>
        <dbReference type="Pfam" id="PF01729"/>
    </source>
</evidence>
<dbReference type="EMBL" id="FQZS01000013">
    <property type="protein sequence ID" value="SHJ00081.1"/>
    <property type="molecule type" value="Genomic_DNA"/>
</dbReference>